<evidence type="ECO:0000313" key="3">
    <source>
        <dbReference type="Proteomes" id="UP000236333"/>
    </source>
</evidence>
<feature type="region of interest" description="Disordered" evidence="1">
    <location>
        <begin position="128"/>
        <end position="163"/>
    </location>
</feature>
<keyword evidence="3" id="KW-1185">Reference proteome</keyword>
<gene>
    <name evidence="2" type="ORF">TSOC_004378</name>
</gene>
<dbReference type="EMBL" id="PGGS01000106">
    <property type="protein sequence ID" value="PNH09064.1"/>
    <property type="molecule type" value="Genomic_DNA"/>
</dbReference>
<comment type="caution">
    <text evidence="2">The sequence shown here is derived from an EMBL/GenBank/DDBJ whole genome shotgun (WGS) entry which is preliminary data.</text>
</comment>
<organism evidence="2 3">
    <name type="scientific">Tetrabaena socialis</name>
    <dbReference type="NCBI Taxonomy" id="47790"/>
    <lineage>
        <taxon>Eukaryota</taxon>
        <taxon>Viridiplantae</taxon>
        <taxon>Chlorophyta</taxon>
        <taxon>core chlorophytes</taxon>
        <taxon>Chlorophyceae</taxon>
        <taxon>CS clade</taxon>
        <taxon>Chlamydomonadales</taxon>
        <taxon>Tetrabaenaceae</taxon>
        <taxon>Tetrabaena</taxon>
    </lineage>
</organism>
<evidence type="ECO:0000313" key="2">
    <source>
        <dbReference type="EMBL" id="PNH09064.1"/>
    </source>
</evidence>
<feature type="compositionally biased region" description="Gly residues" evidence="1">
    <location>
        <begin position="455"/>
        <end position="469"/>
    </location>
</feature>
<dbReference type="Pfam" id="PF02410">
    <property type="entry name" value="RsfS"/>
    <property type="match status" value="1"/>
</dbReference>
<feature type="region of interest" description="Disordered" evidence="1">
    <location>
        <begin position="479"/>
        <end position="498"/>
    </location>
</feature>
<feature type="compositionally biased region" description="Low complexity" evidence="1">
    <location>
        <begin position="128"/>
        <end position="142"/>
    </location>
</feature>
<proteinExistence type="predicted"/>
<dbReference type="Gene3D" id="3.30.460.10">
    <property type="entry name" value="Beta Polymerase, domain 2"/>
    <property type="match status" value="1"/>
</dbReference>
<feature type="compositionally biased region" description="Low complexity" evidence="1">
    <location>
        <begin position="271"/>
        <end position="300"/>
    </location>
</feature>
<dbReference type="AlphaFoldDB" id="A0A2J8A954"/>
<name>A0A2J8A954_9CHLO</name>
<dbReference type="OrthoDB" id="21330at2759"/>
<accession>A0A2J8A954</accession>
<reference evidence="2 3" key="1">
    <citation type="journal article" date="2017" name="Mol. Biol. Evol.">
        <title>The 4-celled Tetrabaena socialis nuclear genome reveals the essential components for genetic control of cell number at the origin of multicellularity in the volvocine lineage.</title>
        <authorList>
            <person name="Featherston J."/>
            <person name="Arakaki Y."/>
            <person name="Hanschen E.R."/>
            <person name="Ferris P.J."/>
            <person name="Michod R.E."/>
            <person name="Olson B.J.S.C."/>
            <person name="Nozaki H."/>
            <person name="Durand P.M."/>
        </authorList>
    </citation>
    <scope>NUCLEOTIDE SEQUENCE [LARGE SCALE GENOMIC DNA]</scope>
    <source>
        <strain evidence="2 3">NIES-571</strain>
    </source>
</reference>
<dbReference type="SUPFAM" id="SSF81301">
    <property type="entry name" value="Nucleotidyltransferase"/>
    <property type="match status" value="1"/>
</dbReference>
<protein>
    <submittedName>
        <fullName evidence="2">Uncharacterized protein</fullName>
    </submittedName>
</protein>
<feature type="region of interest" description="Disordered" evidence="1">
    <location>
        <begin position="182"/>
        <end position="203"/>
    </location>
</feature>
<sequence length="498" mass="51256">MARWRVAGVHTIRLLEREASAASHAQTLYAFASSSGARSHASALRILPIDEVVGRSADARQHLEDSRRDNAWECLALATGRRKGRPRDLESLAALPPEQLAEACRLARLPPSNDPAAMAAALHALLHPTPSTSSSSASPTDSVADGPHDDPDQPPLRRAGWQGLSLGPAAGVAAVDGWRLEQGEEEEEQAAAALREAAEREADELWDEELQRRLLQATSPGDASAETAGAAGVASLGDAAAPAAQGSVPAAAAAAAAAAPPTRQLFPHAPAPAGRAQQEQRQQQQGQQPHPPQQQQQQGRVPLVTTGILARANGGGPGHRSGEGVPGELRPPAAGGTPYAPLPPASAQAPPAEIRERLEELTAAHAAEAAAAGRRANHAAASTRGSGPAAAAAALLVPEAPAVSGVNGADWLSLEAGSVQVHVLTAPARQYYRLEELLLGGAEAEEEAVRRRPLFGGGRGGGESQAGGAGRRRAWVQSFSGAGAGRQPVTLETARVEE</sequence>
<dbReference type="InterPro" id="IPR043519">
    <property type="entry name" value="NT_sf"/>
</dbReference>
<evidence type="ECO:0000256" key="1">
    <source>
        <dbReference type="SAM" id="MobiDB-lite"/>
    </source>
</evidence>
<feature type="region of interest" description="Disordered" evidence="1">
    <location>
        <begin position="259"/>
        <end position="351"/>
    </location>
</feature>
<dbReference type="Proteomes" id="UP000236333">
    <property type="component" value="Unassembled WGS sequence"/>
</dbReference>
<feature type="region of interest" description="Disordered" evidence="1">
    <location>
        <begin position="453"/>
        <end position="473"/>
    </location>
</feature>